<dbReference type="RefSeq" id="WP_015514858.1">
    <property type="nucleotide sequence ID" value="NC_021009.1"/>
</dbReference>
<dbReference type="InterPro" id="IPR013332">
    <property type="entry name" value="KPR_N"/>
</dbReference>
<dbReference type="NCBIfam" id="TIGR00745">
    <property type="entry name" value="apbA_panE"/>
    <property type="match status" value="1"/>
</dbReference>
<dbReference type="Pfam" id="PF02558">
    <property type="entry name" value="ApbA"/>
    <property type="match status" value="1"/>
</dbReference>
<dbReference type="InterPro" id="IPR036291">
    <property type="entry name" value="NAD(P)-bd_dom_sf"/>
</dbReference>
<keyword evidence="7 11" id="KW-0521">NADP</keyword>
<evidence type="ECO:0000256" key="9">
    <source>
        <dbReference type="ARBA" id="ARBA00032024"/>
    </source>
</evidence>
<dbReference type="STRING" id="717962.CC1_27040"/>
<dbReference type="InterPro" id="IPR050838">
    <property type="entry name" value="Ketopantoate_reductase"/>
</dbReference>
<comment type="similarity">
    <text evidence="3 11">Belongs to the ketopantoate reductase family.</text>
</comment>
<gene>
    <name evidence="14" type="ORF">CC1_27040</name>
</gene>
<dbReference type="PATRIC" id="fig|717962.3.peg.2591"/>
<evidence type="ECO:0000256" key="10">
    <source>
        <dbReference type="ARBA" id="ARBA00048793"/>
    </source>
</evidence>
<dbReference type="GO" id="GO:0008677">
    <property type="term" value="F:2-dehydropantoate 2-reductase activity"/>
    <property type="evidence" value="ECO:0007669"/>
    <property type="project" value="UniProtKB-EC"/>
</dbReference>
<dbReference type="Gene3D" id="1.10.1040.10">
    <property type="entry name" value="N-(1-d-carboxylethyl)-l-norvaline Dehydrogenase, domain 2"/>
    <property type="match status" value="1"/>
</dbReference>
<evidence type="ECO:0000259" key="12">
    <source>
        <dbReference type="Pfam" id="PF02558"/>
    </source>
</evidence>
<dbReference type="UniPathway" id="UPA00028">
    <property type="reaction ID" value="UER00004"/>
</dbReference>
<dbReference type="PANTHER" id="PTHR43765">
    <property type="entry name" value="2-DEHYDROPANTOATE 2-REDUCTASE-RELATED"/>
    <property type="match status" value="1"/>
</dbReference>
<dbReference type="Gene3D" id="3.40.50.720">
    <property type="entry name" value="NAD(P)-binding Rossmann-like Domain"/>
    <property type="match status" value="1"/>
</dbReference>
<evidence type="ECO:0000256" key="11">
    <source>
        <dbReference type="RuleBase" id="RU362068"/>
    </source>
</evidence>
<dbReference type="PANTHER" id="PTHR43765:SF2">
    <property type="entry name" value="2-DEHYDROPANTOATE 2-REDUCTASE"/>
    <property type="match status" value="1"/>
</dbReference>
<dbReference type="EMBL" id="FP929038">
    <property type="protein sequence ID" value="CBK81327.1"/>
    <property type="molecule type" value="Genomic_DNA"/>
</dbReference>
<comment type="pathway">
    <text evidence="2 11">Cofactor biosynthesis; (R)-pantothenate biosynthesis; (R)-pantoate from 3-methyl-2-oxobutanoate: step 2/2.</text>
</comment>
<dbReference type="GO" id="GO:0015940">
    <property type="term" value="P:pantothenate biosynthetic process"/>
    <property type="evidence" value="ECO:0007669"/>
    <property type="project" value="UniProtKB-UniPathway"/>
</dbReference>
<comment type="function">
    <text evidence="1 11">Catalyzes the NADPH-dependent reduction of ketopantoate into pantoic acid.</text>
</comment>
<evidence type="ECO:0000256" key="6">
    <source>
        <dbReference type="ARBA" id="ARBA00022655"/>
    </source>
</evidence>
<dbReference type="Proteomes" id="UP000008798">
    <property type="component" value="Chromosome"/>
</dbReference>
<dbReference type="InterPro" id="IPR003710">
    <property type="entry name" value="ApbA"/>
</dbReference>
<evidence type="ECO:0000256" key="3">
    <source>
        <dbReference type="ARBA" id="ARBA00007870"/>
    </source>
</evidence>
<evidence type="ECO:0000256" key="4">
    <source>
        <dbReference type="ARBA" id="ARBA00013014"/>
    </source>
</evidence>
<keyword evidence="8 11" id="KW-0560">Oxidoreductase</keyword>
<accession>D4JAF6</accession>
<feature type="domain" description="Ketopantoate reductase N-terminal" evidence="12">
    <location>
        <begin position="3"/>
        <end position="146"/>
    </location>
</feature>
<comment type="catalytic activity">
    <reaction evidence="10 11">
        <text>(R)-pantoate + NADP(+) = 2-dehydropantoate + NADPH + H(+)</text>
        <dbReference type="Rhea" id="RHEA:16233"/>
        <dbReference type="ChEBI" id="CHEBI:11561"/>
        <dbReference type="ChEBI" id="CHEBI:15378"/>
        <dbReference type="ChEBI" id="CHEBI:15980"/>
        <dbReference type="ChEBI" id="CHEBI:57783"/>
        <dbReference type="ChEBI" id="CHEBI:58349"/>
        <dbReference type="EC" id="1.1.1.169"/>
    </reaction>
</comment>
<reference evidence="14 15" key="1">
    <citation type="submission" date="2010-03" db="EMBL/GenBank/DDBJ databases">
        <title>The genome sequence of Coprococcus catus GD/7.</title>
        <authorList>
            <consortium name="metaHIT consortium -- http://www.metahit.eu/"/>
            <person name="Pajon A."/>
            <person name="Turner K."/>
            <person name="Parkhill J."/>
            <person name="Duncan S."/>
            <person name="Flint H."/>
        </authorList>
    </citation>
    <scope>NUCLEOTIDE SEQUENCE [LARGE SCALE GENOMIC DNA]</scope>
    <source>
        <strain evidence="14 15">GD/7</strain>
    </source>
</reference>
<dbReference type="InterPro" id="IPR008927">
    <property type="entry name" value="6-PGluconate_DH-like_C_sf"/>
</dbReference>
<organism evidence="14 15">
    <name type="scientific">Coprococcus catus GD/7</name>
    <dbReference type="NCBI Taxonomy" id="717962"/>
    <lineage>
        <taxon>Bacteria</taxon>
        <taxon>Bacillati</taxon>
        <taxon>Bacillota</taxon>
        <taxon>Clostridia</taxon>
        <taxon>Lachnospirales</taxon>
        <taxon>Lachnospiraceae</taxon>
        <taxon>Coprococcus</taxon>
    </lineage>
</organism>
<evidence type="ECO:0000313" key="15">
    <source>
        <dbReference type="Proteomes" id="UP000008798"/>
    </source>
</evidence>
<dbReference type="GO" id="GO:0005737">
    <property type="term" value="C:cytoplasm"/>
    <property type="evidence" value="ECO:0007669"/>
    <property type="project" value="TreeGrafter"/>
</dbReference>
<evidence type="ECO:0000256" key="8">
    <source>
        <dbReference type="ARBA" id="ARBA00023002"/>
    </source>
</evidence>
<dbReference type="EC" id="1.1.1.169" evidence="4 11"/>
<keyword evidence="6 11" id="KW-0566">Pantothenate biosynthesis</keyword>
<dbReference type="KEGG" id="cct:CC1_27040"/>
<protein>
    <recommendedName>
        <fullName evidence="5 11">2-dehydropantoate 2-reductase</fullName>
        <ecNumber evidence="4 11">1.1.1.169</ecNumber>
    </recommendedName>
    <alternativeName>
        <fullName evidence="9 11">Ketopantoate reductase</fullName>
    </alternativeName>
</protein>
<evidence type="ECO:0000256" key="7">
    <source>
        <dbReference type="ARBA" id="ARBA00022857"/>
    </source>
</evidence>
<evidence type="ECO:0000313" key="14">
    <source>
        <dbReference type="EMBL" id="CBK81327.1"/>
    </source>
</evidence>
<dbReference type="SUPFAM" id="SSF51735">
    <property type="entry name" value="NAD(P)-binding Rossmann-fold domains"/>
    <property type="match status" value="1"/>
</dbReference>
<sequence length="337" mass="36635">MRIAIMGAGSLGTILGAYVSKAGYDVVLIDPYQEHVDALNKDGAHVIGTVDFVQPVKAITPDQMDGVYDVVIYMAKQTYNDTAIPQIQAHIDDNSTVCVCQNGIPEYAVSAVIGTERVVGAPVGWGATFQGPGCSALTTTEGRLNFTLGSLDGPINDHVKRVKPILESMGEVIVSENLLGLRWTKLLMNSTFSGLSTALGTTFGGVMDDDVAMQLILKDGKECLDAAANAGITLEPYEEYDFYQAFKRGNKATNDASIKLIREIWQPHYKLTASMAQDLMKGRKCEIYDINGVVCDTGKKYGIPTPVNDRIVEIVAGIQDGKYQYSPENIKYFKDLL</sequence>
<name>D4JAF6_9FIRM</name>
<reference evidence="14 15" key="2">
    <citation type="submission" date="2010-03" db="EMBL/GenBank/DDBJ databases">
        <authorList>
            <person name="Pajon A."/>
        </authorList>
    </citation>
    <scope>NUCLEOTIDE SEQUENCE [LARGE SCALE GENOMIC DNA]</scope>
    <source>
        <strain evidence="14 15">GD/7</strain>
    </source>
</reference>
<dbReference type="InterPro" id="IPR013752">
    <property type="entry name" value="KPA_reductase"/>
</dbReference>
<dbReference type="HOGENOM" id="CLU_031468_0_0_9"/>
<dbReference type="InterPro" id="IPR013328">
    <property type="entry name" value="6PGD_dom2"/>
</dbReference>
<dbReference type="GO" id="GO:0050661">
    <property type="term" value="F:NADP binding"/>
    <property type="evidence" value="ECO:0007669"/>
    <property type="project" value="TreeGrafter"/>
</dbReference>
<dbReference type="SUPFAM" id="SSF48179">
    <property type="entry name" value="6-phosphogluconate dehydrogenase C-terminal domain-like"/>
    <property type="match status" value="1"/>
</dbReference>
<evidence type="ECO:0000259" key="13">
    <source>
        <dbReference type="Pfam" id="PF08546"/>
    </source>
</evidence>
<proteinExistence type="inferred from homology"/>
<dbReference type="AlphaFoldDB" id="D4JAF6"/>
<evidence type="ECO:0000256" key="1">
    <source>
        <dbReference type="ARBA" id="ARBA00002919"/>
    </source>
</evidence>
<dbReference type="Pfam" id="PF08546">
    <property type="entry name" value="ApbA_C"/>
    <property type="match status" value="1"/>
</dbReference>
<feature type="domain" description="Ketopantoate reductase C-terminal" evidence="13">
    <location>
        <begin position="177"/>
        <end position="319"/>
    </location>
</feature>
<evidence type="ECO:0000256" key="5">
    <source>
        <dbReference type="ARBA" id="ARBA00019465"/>
    </source>
</evidence>
<evidence type="ECO:0000256" key="2">
    <source>
        <dbReference type="ARBA" id="ARBA00004994"/>
    </source>
</evidence>